<proteinExistence type="predicted"/>
<gene>
    <name evidence="1" type="ORF">MKW94_016584</name>
</gene>
<comment type="caution">
    <text evidence="1">The sequence shown here is derived from an EMBL/GenBank/DDBJ whole genome shotgun (WGS) entry which is preliminary data.</text>
</comment>
<protein>
    <submittedName>
        <fullName evidence="1">Uncharacterized protein</fullName>
    </submittedName>
</protein>
<evidence type="ECO:0000313" key="2">
    <source>
        <dbReference type="Proteomes" id="UP001177140"/>
    </source>
</evidence>
<keyword evidence="2" id="KW-1185">Reference proteome</keyword>
<sequence>MEHDRVPYPPRRSPRIAEQARIREKMDMINERRRQRRHEMDPYQRANQLQQRRILERANQSLMTIQEIEAFREKRRNQ</sequence>
<reference evidence="1" key="1">
    <citation type="submission" date="2022-03" db="EMBL/GenBank/DDBJ databases">
        <title>A functionally conserved STORR gene fusion in Papaver species that diverged 16.8 million years ago.</title>
        <authorList>
            <person name="Catania T."/>
        </authorList>
    </citation>
    <scope>NUCLEOTIDE SEQUENCE</scope>
    <source>
        <strain evidence="1">S-191538</strain>
    </source>
</reference>
<dbReference type="EMBL" id="JAJJMA010345813">
    <property type="protein sequence ID" value="MCL7052065.1"/>
    <property type="molecule type" value="Genomic_DNA"/>
</dbReference>
<dbReference type="Proteomes" id="UP001177140">
    <property type="component" value="Unassembled WGS sequence"/>
</dbReference>
<accession>A0AA42B5E4</accession>
<evidence type="ECO:0000313" key="1">
    <source>
        <dbReference type="EMBL" id="MCL7052065.1"/>
    </source>
</evidence>
<name>A0AA42B5E4_PAPNU</name>
<dbReference type="AlphaFoldDB" id="A0AA42B5E4"/>
<organism evidence="1 2">
    <name type="scientific">Papaver nudicaule</name>
    <name type="common">Iceland poppy</name>
    <dbReference type="NCBI Taxonomy" id="74823"/>
    <lineage>
        <taxon>Eukaryota</taxon>
        <taxon>Viridiplantae</taxon>
        <taxon>Streptophyta</taxon>
        <taxon>Embryophyta</taxon>
        <taxon>Tracheophyta</taxon>
        <taxon>Spermatophyta</taxon>
        <taxon>Magnoliopsida</taxon>
        <taxon>Ranunculales</taxon>
        <taxon>Papaveraceae</taxon>
        <taxon>Papaveroideae</taxon>
        <taxon>Papaver</taxon>
    </lineage>
</organism>